<evidence type="ECO:0000313" key="3">
    <source>
        <dbReference type="Proteomes" id="UP000054485"/>
    </source>
</evidence>
<keyword evidence="3" id="KW-1185">Reference proteome</keyword>
<accession>A0A0D0AK10</accession>
<feature type="region of interest" description="Disordered" evidence="1">
    <location>
        <begin position="72"/>
        <end position="121"/>
    </location>
</feature>
<reference evidence="2 3" key="1">
    <citation type="submission" date="2014-04" db="EMBL/GenBank/DDBJ databases">
        <authorList>
            <consortium name="DOE Joint Genome Institute"/>
            <person name="Kuo A."/>
            <person name="Ruytinx J."/>
            <person name="Rineau F."/>
            <person name="Colpaert J."/>
            <person name="Kohler A."/>
            <person name="Nagy L.G."/>
            <person name="Floudas D."/>
            <person name="Copeland A."/>
            <person name="Barry K.W."/>
            <person name="Cichocki N."/>
            <person name="Veneault-Fourrey C."/>
            <person name="LaButti K."/>
            <person name="Lindquist E.A."/>
            <person name="Lipzen A."/>
            <person name="Lundell T."/>
            <person name="Morin E."/>
            <person name="Murat C."/>
            <person name="Sun H."/>
            <person name="Tunlid A."/>
            <person name="Henrissat B."/>
            <person name="Grigoriev I.V."/>
            <person name="Hibbett D.S."/>
            <person name="Martin F."/>
            <person name="Nordberg H.P."/>
            <person name="Cantor M.N."/>
            <person name="Hua S.X."/>
        </authorList>
    </citation>
    <scope>NUCLEOTIDE SEQUENCE [LARGE SCALE GENOMIC DNA]</scope>
    <source>
        <strain evidence="2 3">UH-Slu-Lm8-n1</strain>
    </source>
</reference>
<dbReference type="InParanoid" id="A0A0D0AK10"/>
<dbReference type="AlphaFoldDB" id="A0A0D0AK10"/>
<dbReference type="HOGENOM" id="CLU_1526161_0_0_1"/>
<dbReference type="Proteomes" id="UP000054485">
    <property type="component" value="Unassembled WGS sequence"/>
</dbReference>
<dbReference type="EMBL" id="KN835729">
    <property type="protein sequence ID" value="KIK34602.1"/>
    <property type="molecule type" value="Genomic_DNA"/>
</dbReference>
<proteinExistence type="predicted"/>
<evidence type="ECO:0000256" key="1">
    <source>
        <dbReference type="SAM" id="MobiDB-lite"/>
    </source>
</evidence>
<name>A0A0D0AK10_9AGAM</name>
<gene>
    <name evidence="2" type="ORF">CY34DRAFT_110217</name>
</gene>
<sequence length="176" mass="20490">MKLHTFQTPRTWASGIQLRPKMTQLLEYQQLLAGVLDRISEHQRSVAIMMQNDEQKDREKPKTRKIEVEANPSRVGEVERAQATRSTRNIHKRKVDEVDIDFNNDPRKENISPQPKQRTLPQAGVRIKRICREKTGTEWQSVLDVLKHDEEMHGSRMVFCNSEKSKSSSKTFGRPN</sequence>
<protein>
    <submittedName>
        <fullName evidence="2">Unplaced genomic scaffold CY34scaffold_598, whole genome shotgun sequence</fullName>
    </submittedName>
</protein>
<feature type="compositionally biased region" description="Polar residues" evidence="1">
    <location>
        <begin position="111"/>
        <end position="120"/>
    </location>
</feature>
<dbReference type="OrthoDB" id="2658282at2759"/>
<evidence type="ECO:0000313" key="2">
    <source>
        <dbReference type="EMBL" id="KIK34602.1"/>
    </source>
</evidence>
<organism evidence="2 3">
    <name type="scientific">Suillus luteus UH-Slu-Lm8-n1</name>
    <dbReference type="NCBI Taxonomy" id="930992"/>
    <lineage>
        <taxon>Eukaryota</taxon>
        <taxon>Fungi</taxon>
        <taxon>Dikarya</taxon>
        <taxon>Basidiomycota</taxon>
        <taxon>Agaricomycotina</taxon>
        <taxon>Agaricomycetes</taxon>
        <taxon>Agaricomycetidae</taxon>
        <taxon>Boletales</taxon>
        <taxon>Suillineae</taxon>
        <taxon>Suillaceae</taxon>
        <taxon>Suillus</taxon>
    </lineage>
</organism>
<reference evidence="3" key="2">
    <citation type="submission" date="2015-01" db="EMBL/GenBank/DDBJ databases">
        <title>Evolutionary Origins and Diversification of the Mycorrhizal Mutualists.</title>
        <authorList>
            <consortium name="DOE Joint Genome Institute"/>
            <consortium name="Mycorrhizal Genomics Consortium"/>
            <person name="Kohler A."/>
            <person name="Kuo A."/>
            <person name="Nagy L.G."/>
            <person name="Floudas D."/>
            <person name="Copeland A."/>
            <person name="Barry K.W."/>
            <person name="Cichocki N."/>
            <person name="Veneault-Fourrey C."/>
            <person name="LaButti K."/>
            <person name="Lindquist E.A."/>
            <person name="Lipzen A."/>
            <person name="Lundell T."/>
            <person name="Morin E."/>
            <person name="Murat C."/>
            <person name="Riley R."/>
            <person name="Ohm R."/>
            <person name="Sun H."/>
            <person name="Tunlid A."/>
            <person name="Henrissat B."/>
            <person name="Grigoriev I.V."/>
            <person name="Hibbett D.S."/>
            <person name="Martin F."/>
        </authorList>
    </citation>
    <scope>NUCLEOTIDE SEQUENCE [LARGE SCALE GENOMIC DNA]</scope>
    <source>
        <strain evidence="3">UH-Slu-Lm8-n1</strain>
    </source>
</reference>